<dbReference type="GO" id="GO:0008270">
    <property type="term" value="F:zinc ion binding"/>
    <property type="evidence" value="ECO:0007669"/>
    <property type="project" value="UniProtKB-KW"/>
</dbReference>
<keyword evidence="6" id="KW-0812">Transmembrane</keyword>
<dbReference type="GO" id="GO:0016020">
    <property type="term" value="C:membrane"/>
    <property type="evidence" value="ECO:0007669"/>
    <property type="project" value="UniProtKB-SubCell"/>
</dbReference>
<dbReference type="InterPro" id="IPR013083">
    <property type="entry name" value="Znf_RING/FYVE/PHD"/>
</dbReference>
<evidence type="ECO:0000313" key="17">
    <source>
        <dbReference type="Proteomes" id="UP001189122"/>
    </source>
</evidence>
<dbReference type="AlphaFoldDB" id="A0A7I8J8J0"/>
<sequence length="365" mass="40265">MWSLSFSRTGLLSCFHRFYSLPFLPLRTFNRSPPDSELHISLLGHCRLRFQGALFPFLLFLSQAAVSLVSHGGPRCSFSSAEDADPSHLLPTAAAASNSPRHQLPHLGRLSARILTTAMLLVSYYVIVVKCCLNWRRSDEIGRLSDLRTRQLLWRHDELSAACERRGLEEMMIRAIPIVRFGKPCTGTGGEKEGLLRDCAVCLSEFQDGEVLRRLPACSHHFHIDCIDIWLQSSVNCPVCRSEITGVESISPHSVVLEVGDDGGQLQTSPRKTEPQRSLQETGRKLHQGASMGDECIDAGGRHRDEDFSVLPIRRSFSMDSSCYWQLSLSNQEIRAHGEAAAAPGSGGPSSPSAAAPEALFNRCP</sequence>
<feature type="region of interest" description="Disordered" evidence="14">
    <location>
        <begin position="336"/>
        <end position="365"/>
    </location>
</feature>
<feature type="region of interest" description="Disordered" evidence="14">
    <location>
        <begin position="260"/>
        <end position="298"/>
    </location>
</feature>
<keyword evidence="8 13" id="KW-0863">Zinc-finger</keyword>
<reference evidence="16 17" key="1">
    <citation type="submission" date="2019-12" db="EMBL/GenBank/DDBJ databases">
        <authorList>
            <person name="Scholz U."/>
            <person name="Mascher M."/>
            <person name="Fiebig A."/>
        </authorList>
    </citation>
    <scope>NUCLEOTIDE SEQUENCE</scope>
</reference>
<evidence type="ECO:0000256" key="14">
    <source>
        <dbReference type="SAM" id="MobiDB-lite"/>
    </source>
</evidence>
<keyword evidence="11" id="KW-1133">Transmembrane helix</keyword>
<feature type="compositionally biased region" description="Low complexity" evidence="14">
    <location>
        <begin position="339"/>
        <end position="359"/>
    </location>
</feature>
<dbReference type="GO" id="GO:0016567">
    <property type="term" value="P:protein ubiquitination"/>
    <property type="evidence" value="ECO:0007669"/>
    <property type="project" value="InterPro"/>
</dbReference>
<dbReference type="GO" id="GO:0061630">
    <property type="term" value="F:ubiquitin protein ligase activity"/>
    <property type="evidence" value="ECO:0007669"/>
    <property type="project" value="UniProtKB-EC"/>
</dbReference>
<feature type="domain" description="RING-type" evidence="15">
    <location>
        <begin position="199"/>
        <end position="241"/>
    </location>
</feature>
<evidence type="ECO:0000256" key="13">
    <source>
        <dbReference type="PROSITE-ProRule" id="PRU00175"/>
    </source>
</evidence>
<feature type="compositionally biased region" description="Polar residues" evidence="14">
    <location>
        <begin position="265"/>
        <end position="281"/>
    </location>
</feature>
<dbReference type="SMART" id="SM00184">
    <property type="entry name" value="RING"/>
    <property type="match status" value="1"/>
</dbReference>
<dbReference type="FunFam" id="3.30.40.10:FF:000187">
    <property type="entry name" value="E3 ubiquitin-protein ligase ATL6"/>
    <property type="match status" value="1"/>
</dbReference>
<keyword evidence="7" id="KW-0479">Metal-binding</keyword>
<evidence type="ECO:0000259" key="15">
    <source>
        <dbReference type="PROSITE" id="PS50089"/>
    </source>
</evidence>
<gene>
    <name evidence="16" type="ORF">SI7747_10012939</name>
</gene>
<comment type="catalytic activity">
    <reaction evidence="1">
        <text>S-ubiquitinyl-[E2 ubiquitin-conjugating enzyme]-L-cysteine + [acceptor protein]-L-lysine = [E2 ubiquitin-conjugating enzyme]-L-cysteine + N(6)-ubiquitinyl-[acceptor protein]-L-lysine.</text>
        <dbReference type="EC" id="2.3.2.27"/>
    </reaction>
</comment>
<evidence type="ECO:0000256" key="9">
    <source>
        <dbReference type="ARBA" id="ARBA00022786"/>
    </source>
</evidence>
<dbReference type="EC" id="2.3.2.27" evidence="4"/>
<evidence type="ECO:0000256" key="3">
    <source>
        <dbReference type="ARBA" id="ARBA00004906"/>
    </source>
</evidence>
<evidence type="ECO:0000256" key="5">
    <source>
        <dbReference type="ARBA" id="ARBA00022679"/>
    </source>
</evidence>
<evidence type="ECO:0000256" key="12">
    <source>
        <dbReference type="ARBA" id="ARBA00023136"/>
    </source>
</evidence>
<accession>A0A7I8J8J0</accession>
<keyword evidence="9" id="KW-0833">Ubl conjugation pathway</keyword>
<dbReference type="EMBL" id="CACRZD030000010">
    <property type="protein sequence ID" value="CAA6666546.1"/>
    <property type="molecule type" value="Genomic_DNA"/>
</dbReference>
<evidence type="ECO:0000256" key="6">
    <source>
        <dbReference type="ARBA" id="ARBA00022692"/>
    </source>
</evidence>
<organism evidence="16">
    <name type="scientific">Spirodela intermedia</name>
    <name type="common">Intermediate duckweed</name>
    <dbReference type="NCBI Taxonomy" id="51605"/>
    <lineage>
        <taxon>Eukaryota</taxon>
        <taxon>Viridiplantae</taxon>
        <taxon>Streptophyta</taxon>
        <taxon>Embryophyta</taxon>
        <taxon>Tracheophyta</taxon>
        <taxon>Spermatophyta</taxon>
        <taxon>Magnoliopsida</taxon>
        <taxon>Liliopsida</taxon>
        <taxon>Araceae</taxon>
        <taxon>Lemnoideae</taxon>
        <taxon>Spirodela</taxon>
    </lineage>
</organism>
<evidence type="ECO:0000256" key="2">
    <source>
        <dbReference type="ARBA" id="ARBA00004167"/>
    </source>
</evidence>
<evidence type="ECO:0000256" key="8">
    <source>
        <dbReference type="ARBA" id="ARBA00022771"/>
    </source>
</evidence>
<name>A0A7I8J8J0_SPIIN</name>
<evidence type="ECO:0000256" key="7">
    <source>
        <dbReference type="ARBA" id="ARBA00022723"/>
    </source>
</evidence>
<dbReference type="Gene3D" id="3.30.40.10">
    <property type="entry name" value="Zinc/RING finger domain, C3HC4 (zinc finger)"/>
    <property type="match status" value="1"/>
</dbReference>
<keyword evidence="17" id="KW-1185">Reference proteome</keyword>
<dbReference type="PANTHER" id="PTHR46913">
    <property type="entry name" value="RING-H2 FINGER PROTEIN ATL16"/>
    <property type="match status" value="1"/>
</dbReference>
<keyword evidence="12" id="KW-0472">Membrane</keyword>
<evidence type="ECO:0000256" key="4">
    <source>
        <dbReference type="ARBA" id="ARBA00012483"/>
    </source>
</evidence>
<dbReference type="InterPro" id="IPR044600">
    <property type="entry name" value="ATL1/ATL16-like"/>
</dbReference>
<evidence type="ECO:0000256" key="10">
    <source>
        <dbReference type="ARBA" id="ARBA00022833"/>
    </source>
</evidence>
<dbReference type="EMBL" id="LR743597">
    <property type="protein sequence ID" value="CAA2627286.1"/>
    <property type="molecule type" value="Genomic_DNA"/>
</dbReference>
<comment type="pathway">
    <text evidence="3">Protein modification; protein ubiquitination.</text>
</comment>
<dbReference type="PROSITE" id="PS50089">
    <property type="entry name" value="ZF_RING_2"/>
    <property type="match status" value="1"/>
</dbReference>
<keyword evidence="5" id="KW-0808">Transferase</keyword>
<evidence type="ECO:0000256" key="11">
    <source>
        <dbReference type="ARBA" id="ARBA00022989"/>
    </source>
</evidence>
<keyword evidence="10" id="KW-0862">Zinc</keyword>
<proteinExistence type="predicted"/>
<dbReference type="Pfam" id="PF13639">
    <property type="entry name" value="zf-RING_2"/>
    <property type="match status" value="1"/>
</dbReference>
<comment type="subcellular location">
    <subcellularLocation>
        <location evidence="2">Membrane</location>
        <topology evidence="2">Single-pass membrane protein</topology>
    </subcellularLocation>
</comment>
<dbReference type="CDD" id="cd16461">
    <property type="entry name" value="RING-H2_EL5-like"/>
    <property type="match status" value="1"/>
</dbReference>
<dbReference type="Proteomes" id="UP001189122">
    <property type="component" value="Unassembled WGS sequence"/>
</dbReference>
<dbReference type="InterPro" id="IPR001841">
    <property type="entry name" value="Znf_RING"/>
</dbReference>
<dbReference type="PANTHER" id="PTHR46913:SF1">
    <property type="entry name" value="RING-H2 FINGER PROTEIN ATL16"/>
    <property type="match status" value="1"/>
</dbReference>
<evidence type="ECO:0000313" key="16">
    <source>
        <dbReference type="EMBL" id="CAA2627286.1"/>
    </source>
</evidence>
<protein>
    <recommendedName>
        <fullName evidence="4">RING-type E3 ubiquitin transferase</fullName>
        <ecNumber evidence="4">2.3.2.27</ecNumber>
    </recommendedName>
</protein>
<evidence type="ECO:0000256" key="1">
    <source>
        <dbReference type="ARBA" id="ARBA00000900"/>
    </source>
</evidence>
<dbReference type="SUPFAM" id="SSF57850">
    <property type="entry name" value="RING/U-box"/>
    <property type="match status" value="1"/>
</dbReference>